<comment type="caution">
    <text evidence="1">The sequence shown here is derived from an EMBL/GenBank/DDBJ whole genome shotgun (WGS) entry which is preliminary data.</text>
</comment>
<organism evidence="1 2">
    <name type="scientific">Sphagnurus paluster</name>
    <dbReference type="NCBI Taxonomy" id="117069"/>
    <lineage>
        <taxon>Eukaryota</taxon>
        <taxon>Fungi</taxon>
        <taxon>Dikarya</taxon>
        <taxon>Basidiomycota</taxon>
        <taxon>Agaricomycotina</taxon>
        <taxon>Agaricomycetes</taxon>
        <taxon>Agaricomycetidae</taxon>
        <taxon>Agaricales</taxon>
        <taxon>Tricholomatineae</taxon>
        <taxon>Lyophyllaceae</taxon>
        <taxon>Sphagnurus</taxon>
    </lineage>
</organism>
<dbReference type="Proteomes" id="UP000717328">
    <property type="component" value="Unassembled WGS sequence"/>
</dbReference>
<proteinExistence type="predicted"/>
<dbReference type="AlphaFoldDB" id="A0A9P7KJC8"/>
<gene>
    <name evidence="1" type="ORF">H0H81_007078</name>
</gene>
<keyword evidence="2" id="KW-1185">Reference proteome</keyword>
<dbReference type="OrthoDB" id="2950916at2759"/>
<name>A0A9P7KJC8_9AGAR</name>
<reference evidence="1" key="1">
    <citation type="submission" date="2021-02" db="EMBL/GenBank/DDBJ databases">
        <authorList>
            <person name="Nieuwenhuis M."/>
            <person name="Van De Peppel L.J.J."/>
        </authorList>
    </citation>
    <scope>NUCLEOTIDE SEQUENCE</scope>
    <source>
        <strain evidence="1">D49</strain>
    </source>
</reference>
<sequence length="450" mass="51028">MICIPHKLQQYSSHPLFDLCCTAARKCFLSQYLIATALLPASLFIYEYIITPTKLEQYILEPIVDFAFLAAKQYLTSPILIGLSLLPWAGGFIYDHIIVPRLLNHTAPEFVLDDGLPIDDSPYPSRLPVKIGARQLSSEETCPFIISLKVGKEWSVPPSMNIDITPTQEIYLMADWTKSKAIIPEHRFLSVNAELEDAPGLYSPKEGYRELGQHVTSLGRKVPFERWGELTVRLPAELGEIEYPSSHYDLPQIPADELRNLHWLTWSGHRAQLTSPSSWLPFSQSLLHPLISLTLTCGISLDDFSRIICCGTRLQNLEIHSIDQEATSILNSLPGNLIFPCDVPEDRPNLESLTLSSSVDIAPVFSRYILPALRTINFDLSCGTNIRDMSIAWRNLREVIFKWDILNESDSEWLRLQSPHARHEHINVKSTQPDNTDADNMDKYQLSIHE</sequence>
<evidence type="ECO:0000313" key="2">
    <source>
        <dbReference type="Proteomes" id="UP000717328"/>
    </source>
</evidence>
<reference evidence="1" key="2">
    <citation type="submission" date="2021-10" db="EMBL/GenBank/DDBJ databases">
        <title>Phylogenomics reveals ancestral predisposition of the termite-cultivated fungus Termitomyces towards a domesticated lifestyle.</title>
        <authorList>
            <person name="Auxier B."/>
            <person name="Grum-Grzhimaylo A."/>
            <person name="Cardenas M.E."/>
            <person name="Lodge J.D."/>
            <person name="Laessoe T."/>
            <person name="Pedersen O."/>
            <person name="Smith M.E."/>
            <person name="Kuyper T.W."/>
            <person name="Franco-Molano E.A."/>
            <person name="Baroni T.J."/>
            <person name="Aanen D.K."/>
        </authorList>
    </citation>
    <scope>NUCLEOTIDE SEQUENCE</scope>
    <source>
        <strain evidence="1">D49</strain>
    </source>
</reference>
<accession>A0A9P7KJC8</accession>
<evidence type="ECO:0000313" key="1">
    <source>
        <dbReference type="EMBL" id="KAG5651884.1"/>
    </source>
</evidence>
<dbReference type="EMBL" id="JABCKI010000186">
    <property type="protein sequence ID" value="KAG5651884.1"/>
    <property type="molecule type" value="Genomic_DNA"/>
</dbReference>
<protein>
    <submittedName>
        <fullName evidence="1">Uncharacterized protein</fullName>
    </submittedName>
</protein>